<gene>
    <name evidence="2" type="ORF">FHS81_001207</name>
</gene>
<feature type="region of interest" description="Disordered" evidence="1">
    <location>
        <begin position="1"/>
        <end position="27"/>
    </location>
</feature>
<proteinExistence type="predicted"/>
<comment type="caution">
    <text evidence="2">The sequence shown here is derived from an EMBL/GenBank/DDBJ whole genome shotgun (WGS) entry which is preliminary data.</text>
</comment>
<organism evidence="2 3">
    <name type="scientific">Pseudochelatococcus contaminans</name>
    <dbReference type="NCBI Taxonomy" id="1538103"/>
    <lineage>
        <taxon>Bacteria</taxon>
        <taxon>Pseudomonadati</taxon>
        <taxon>Pseudomonadota</taxon>
        <taxon>Alphaproteobacteria</taxon>
        <taxon>Hyphomicrobiales</taxon>
        <taxon>Chelatococcaceae</taxon>
        <taxon>Pseudochelatococcus</taxon>
    </lineage>
</organism>
<feature type="compositionally biased region" description="Low complexity" evidence="1">
    <location>
        <begin position="148"/>
        <end position="159"/>
    </location>
</feature>
<name>A0A7W6EGM9_9HYPH</name>
<dbReference type="Proteomes" id="UP000537592">
    <property type="component" value="Unassembled WGS sequence"/>
</dbReference>
<protein>
    <submittedName>
        <fullName evidence="2">Uncharacterized protein</fullName>
    </submittedName>
</protein>
<keyword evidence="3" id="KW-1185">Reference proteome</keyword>
<evidence type="ECO:0000256" key="1">
    <source>
        <dbReference type="SAM" id="MobiDB-lite"/>
    </source>
</evidence>
<sequence length="233" mass="25415">MRRTSRSFTVEVKRSRSRAGESAGTDVKVRRDQSFSAAAPAQLSWGDLITRAVDDIGLAADLPEEFEPAPEKTHAVAVVDRDPAVDAVTPRILPSLLPVETPSSTPEHEEDAHHLANDDDLPPVRKVRAPTRRAPLQPEKAPRNLQSTAVEPAAPEPEAVTGGAFDARYIRAMVEGRLRLRSGTDETSGLPAAHEADEAGSDPVSAEVDAPPIGKRRRQDFWKRRLRSYAARD</sequence>
<feature type="region of interest" description="Disordered" evidence="1">
    <location>
        <begin position="181"/>
        <end position="219"/>
    </location>
</feature>
<reference evidence="2 3" key="1">
    <citation type="submission" date="2020-08" db="EMBL/GenBank/DDBJ databases">
        <title>Genomic Encyclopedia of Type Strains, Phase IV (KMG-IV): sequencing the most valuable type-strain genomes for metagenomic binning, comparative biology and taxonomic classification.</title>
        <authorList>
            <person name="Goeker M."/>
        </authorList>
    </citation>
    <scope>NUCLEOTIDE SEQUENCE [LARGE SCALE GENOMIC DNA]</scope>
    <source>
        <strain evidence="2 3">DSM 28760</strain>
    </source>
</reference>
<dbReference type="EMBL" id="JACICC010000002">
    <property type="protein sequence ID" value="MBB3809137.1"/>
    <property type="molecule type" value="Genomic_DNA"/>
</dbReference>
<feature type="compositionally biased region" description="Basic and acidic residues" evidence="1">
    <location>
        <begin position="106"/>
        <end position="117"/>
    </location>
</feature>
<evidence type="ECO:0000313" key="2">
    <source>
        <dbReference type="EMBL" id="MBB3809137.1"/>
    </source>
</evidence>
<accession>A0A7W6EGM9</accession>
<dbReference type="AlphaFoldDB" id="A0A7W6EGM9"/>
<dbReference type="RefSeq" id="WP_183751128.1">
    <property type="nucleotide sequence ID" value="NZ_JACICC010000002.1"/>
</dbReference>
<evidence type="ECO:0000313" key="3">
    <source>
        <dbReference type="Proteomes" id="UP000537592"/>
    </source>
</evidence>
<feature type="region of interest" description="Disordered" evidence="1">
    <location>
        <begin position="93"/>
        <end position="159"/>
    </location>
</feature>